<accession>A0A2T6GJG7</accession>
<dbReference type="Pfam" id="PF13643">
    <property type="entry name" value="DUF4145"/>
    <property type="match status" value="1"/>
</dbReference>
<dbReference type="Proteomes" id="UP000244178">
    <property type="component" value="Unassembled WGS sequence"/>
</dbReference>
<dbReference type="EMBL" id="PYJM01000004">
    <property type="protein sequence ID" value="PUA44291.1"/>
    <property type="molecule type" value="Genomic_DNA"/>
</dbReference>
<dbReference type="RefSeq" id="WP_108545389.1">
    <property type="nucleotide sequence ID" value="NZ_PYJM01000004.1"/>
</dbReference>
<name>A0A2T6GJG7_9PSED</name>
<evidence type="ECO:0000259" key="1">
    <source>
        <dbReference type="Pfam" id="PF13643"/>
    </source>
</evidence>
<dbReference type="AlphaFoldDB" id="A0A2T6GJG7"/>
<dbReference type="InterPro" id="IPR025285">
    <property type="entry name" value="DUF4145"/>
</dbReference>
<reference evidence="2 3" key="1">
    <citation type="submission" date="2018-03" db="EMBL/GenBank/DDBJ databases">
        <title>Draft genome sequence of the plant growth promoting rhizobacterium Pseudomonas protegens strain BNJ-SS-45 isolated from wheat (Triticum aestivum) rhizosphere.</title>
        <authorList>
            <person name="Bajpai A."/>
            <person name="Shende K."/>
            <person name="Meena N."/>
            <person name="Upadhyayula S.R."/>
            <person name="Suravajhala P."/>
            <person name="Medicherla K.M."/>
            <person name="Johri B.N."/>
        </authorList>
    </citation>
    <scope>NUCLEOTIDE SEQUENCE [LARGE SCALE GENOMIC DNA]</scope>
    <source>
        <strain evidence="2 3">BNJ-SS-45</strain>
    </source>
</reference>
<sequence>MTALFGKRFNELEQQWMELKKNTVMRKNGFTDRMEPYLSPDVVLNWGVKARSLIERTCGENSSHLQTFNKAEEHSSYDSNVDRLTRMSAVFLAAKEDYEGGYLNSLRNLVQADVFTNELEQAEELLKSGYATAAAVIAGVVLETTLRDLCTTHELEHGSLNKMNDDLAKAGAYNASQKKRITALAAIRNSAAHGKPEEFTAADVRGMIDDVERFLASTLQ</sequence>
<evidence type="ECO:0000313" key="2">
    <source>
        <dbReference type="EMBL" id="PUA44291.1"/>
    </source>
</evidence>
<feature type="domain" description="DUF4145" evidence="1">
    <location>
        <begin position="121"/>
        <end position="209"/>
    </location>
</feature>
<evidence type="ECO:0000313" key="3">
    <source>
        <dbReference type="Proteomes" id="UP000244178"/>
    </source>
</evidence>
<gene>
    <name evidence="2" type="ORF">C5U62_20255</name>
</gene>
<proteinExistence type="predicted"/>
<comment type="caution">
    <text evidence="2">The sequence shown here is derived from an EMBL/GenBank/DDBJ whole genome shotgun (WGS) entry which is preliminary data.</text>
</comment>
<protein>
    <submittedName>
        <fullName evidence="2">DUF4145 domain-containing protein</fullName>
    </submittedName>
</protein>
<organism evidence="2 3">
    <name type="scientific">Pseudomonas protegens</name>
    <dbReference type="NCBI Taxonomy" id="380021"/>
    <lineage>
        <taxon>Bacteria</taxon>
        <taxon>Pseudomonadati</taxon>
        <taxon>Pseudomonadota</taxon>
        <taxon>Gammaproteobacteria</taxon>
        <taxon>Pseudomonadales</taxon>
        <taxon>Pseudomonadaceae</taxon>
        <taxon>Pseudomonas</taxon>
    </lineage>
</organism>